<evidence type="ECO:0000313" key="1">
    <source>
        <dbReference type="EMBL" id="KAF3488603.1"/>
    </source>
</evidence>
<evidence type="ECO:0000313" key="2">
    <source>
        <dbReference type="Proteomes" id="UP000712600"/>
    </source>
</evidence>
<dbReference type="Proteomes" id="UP000712600">
    <property type="component" value="Unassembled WGS sequence"/>
</dbReference>
<dbReference type="GO" id="GO:0005525">
    <property type="term" value="F:GTP binding"/>
    <property type="evidence" value="ECO:0007669"/>
    <property type="project" value="InterPro"/>
</dbReference>
<protein>
    <submittedName>
        <fullName evidence="1">Uncharacterized protein</fullName>
    </submittedName>
</protein>
<gene>
    <name evidence="1" type="ORF">F2Q69_00052592</name>
</gene>
<name>A0A8S9N052_BRACR</name>
<reference evidence="1" key="1">
    <citation type="submission" date="2019-12" db="EMBL/GenBank/DDBJ databases">
        <title>Genome sequencing and annotation of Brassica cretica.</title>
        <authorList>
            <person name="Studholme D.J."/>
            <person name="Sarris P."/>
        </authorList>
    </citation>
    <scope>NUCLEOTIDE SEQUENCE</scope>
    <source>
        <strain evidence="1">PFS-109/04</strain>
        <tissue evidence="1">Leaf</tissue>
    </source>
</reference>
<dbReference type="AlphaFoldDB" id="A0A8S9N052"/>
<dbReference type="SUPFAM" id="SSF52540">
    <property type="entry name" value="P-loop containing nucleoside triphosphate hydrolases"/>
    <property type="match status" value="1"/>
</dbReference>
<dbReference type="InterPro" id="IPR027417">
    <property type="entry name" value="P-loop_NTPase"/>
</dbReference>
<proteinExistence type="predicted"/>
<comment type="caution">
    <text evidence="1">The sequence shown here is derived from an EMBL/GenBank/DDBJ whole genome shotgun (WGS) entry which is preliminary data.</text>
</comment>
<organism evidence="1 2">
    <name type="scientific">Brassica cretica</name>
    <name type="common">Mustard</name>
    <dbReference type="NCBI Taxonomy" id="69181"/>
    <lineage>
        <taxon>Eukaryota</taxon>
        <taxon>Viridiplantae</taxon>
        <taxon>Streptophyta</taxon>
        <taxon>Embryophyta</taxon>
        <taxon>Tracheophyta</taxon>
        <taxon>Spermatophyta</taxon>
        <taxon>Magnoliopsida</taxon>
        <taxon>eudicotyledons</taxon>
        <taxon>Gunneridae</taxon>
        <taxon>Pentapetalae</taxon>
        <taxon>rosids</taxon>
        <taxon>malvids</taxon>
        <taxon>Brassicales</taxon>
        <taxon>Brassicaceae</taxon>
        <taxon>Brassiceae</taxon>
        <taxon>Brassica</taxon>
    </lineage>
</organism>
<dbReference type="PRINTS" id="PR00449">
    <property type="entry name" value="RASTRNSFRMNG"/>
</dbReference>
<dbReference type="Gene3D" id="3.40.50.300">
    <property type="entry name" value="P-loop containing nucleotide triphosphate hydrolases"/>
    <property type="match status" value="1"/>
</dbReference>
<dbReference type="GO" id="GO:0003924">
    <property type="term" value="F:GTPase activity"/>
    <property type="evidence" value="ECO:0007669"/>
    <property type="project" value="InterPro"/>
</dbReference>
<accession>A0A8S9N052</accession>
<dbReference type="Pfam" id="PF00071">
    <property type="entry name" value="Ras"/>
    <property type="match status" value="1"/>
</dbReference>
<sequence length="61" mass="6601">MLIGPIRVLLNIGLGSVSFEFGLDWSVTNDYVPTVFDNFSANVIVDGNTINLGLWDTAGKL</sequence>
<dbReference type="EMBL" id="QGKX02002183">
    <property type="protein sequence ID" value="KAF3488603.1"/>
    <property type="molecule type" value="Genomic_DNA"/>
</dbReference>
<dbReference type="InterPro" id="IPR001806">
    <property type="entry name" value="Small_GTPase"/>
</dbReference>